<dbReference type="EMBL" id="QOIP01000005">
    <property type="protein sequence ID" value="RLU22482.1"/>
    <property type="molecule type" value="Genomic_DNA"/>
</dbReference>
<sequence length="269" mass="30051">MRELRAMDFVLLLLVMLLRQEVAGLKLQHIRVPTYLLSGENAFLECGYDLETEKLYAISWYKDQEEFYKFIARGETNKHSYPVAGVKVDYRHSDDHQVILQNVSLHTSGQYRCEISAEAPSFEAVSGEASMEIIELSQEKPVIVGEEKVYASGDVLALNCTSGKSHPAAQLKWFVNGQQVKPNLEIVFEQHGLYSTISTLLLVLEPGHLVGDKINVRCEATVRSSRADVAQPFIDMRATEVFVQGHASFATPSLCLLAVAVLQRLLLPV</sequence>
<keyword evidence="2" id="KW-0732">Signal</keyword>
<reference evidence="4" key="2">
    <citation type="submission" date="2018-07" db="EMBL/GenBank/DDBJ databases">
        <authorList>
            <person name="Mckenzie S.K."/>
            <person name="Kronauer D.J.C."/>
        </authorList>
    </citation>
    <scope>NUCLEOTIDE SEQUENCE</scope>
    <source>
        <strain evidence="4">Clonal line C1</strain>
    </source>
</reference>
<dbReference type="PANTHER" id="PTHR21261:SF14">
    <property type="entry name" value="BEATEN PATH IV, ISOFORM B"/>
    <property type="match status" value="1"/>
</dbReference>
<protein>
    <recommendedName>
        <fullName evidence="3">Ig-like domain-containing protein</fullName>
    </recommendedName>
</protein>
<dbReference type="SUPFAM" id="SSF48726">
    <property type="entry name" value="Immunoglobulin"/>
    <property type="match status" value="2"/>
</dbReference>
<dbReference type="Proteomes" id="UP000279307">
    <property type="component" value="Chromosome 5"/>
</dbReference>
<dbReference type="InterPro" id="IPR013783">
    <property type="entry name" value="Ig-like_fold"/>
</dbReference>
<evidence type="ECO:0000256" key="1">
    <source>
        <dbReference type="ARBA" id="ARBA00023157"/>
    </source>
</evidence>
<feature type="domain" description="Ig-like" evidence="3">
    <location>
        <begin position="141"/>
        <end position="230"/>
    </location>
</feature>
<dbReference type="OrthoDB" id="6415662at2759"/>
<feature type="chain" id="PRO_5018156906" description="Ig-like domain-containing protein" evidence="2">
    <location>
        <begin position="25"/>
        <end position="269"/>
    </location>
</feature>
<dbReference type="InterPro" id="IPR007110">
    <property type="entry name" value="Ig-like_dom"/>
</dbReference>
<proteinExistence type="predicted"/>
<organism evidence="4">
    <name type="scientific">Ooceraea biroi</name>
    <name type="common">Clonal raider ant</name>
    <name type="synonym">Cerapachys biroi</name>
    <dbReference type="NCBI Taxonomy" id="2015173"/>
    <lineage>
        <taxon>Eukaryota</taxon>
        <taxon>Metazoa</taxon>
        <taxon>Ecdysozoa</taxon>
        <taxon>Arthropoda</taxon>
        <taxon>Hexapoda</taxon>
        <taxon>Insecta</taxon>
        <taxon>Pterygota</taxon>
        <taxon>Neoptera</taxon>
        <taxon>Endopterygota</taxon>
        <taxon>Hymenoptera</taxon>
        <taxon>Apocrita</taxon>
        <taxon>Aculeata</taxon>
        <taxon>Formicoidea</taxon>
        <taxon>Formicidae</taxon>
        <taxon>Dorylinae</taxon>
        <taxon>Ooceraea</taxon>
    </lineage>
</organism>
<dbReference type="Gene3D" id="2.60.40.10">
    <property type="entry name" value="Immunoglobulins"/>
    <property type="match status" value="2"/>
</dbReference>
<evidence type="ECO:0000256" key="2">
    <source>
        <dbReference type="SAM" id="SignalP"/>
    </source>
</evidence>
<reference evidence="4" key="1">
    <citation type="journal article" date="2018" name="Genome Res.">
        <title>The genomic architecture and molecular evolution of ant odorant receptors.</title>
        <authorList>
            <person name="McKenzie S.K."/>
            <person name="Kronauer D.J.C."/>
        </authorList>
    </citation>
    <scope>NUCLEOTIDE SEQUENCE [LARGE SCALE GENOMIC DNA]</scope>
    <source>
        <strain evidence="4">Clonal line C1</strain>
    </source>
</reference>
<comment type="caution">
    <text evidence="4">The sequence shown here is derived from an EMBL/GenBank/DDBJ whole genome shotgun (WGS) entry which is preliminary data.</text>
</comment>
<name>A0A3L8DQF1_OOCBI</name>
<accession>A0A3L8DQF1</accession>
<dbReference type="AlphaFoldDB" id="A0A3L8DQF1"/>
<dbReference type="Pfam" id="PF08205">
    <property type="entry name" value="C2-set_2"/>
    <property type="match status" value="1"/>
</dbReference>
<evidence type="ECO:0000259" key="3">
    <source>
        <dbReference type="PROSITE" id="PS50835"/>
    </source>
</evidence>
<evidence type="ECO:0000313" key="4">
    <source>
        <dbReference type="EMBL" id="RLU22482.1"/>
    </source>
</evidence>
<dbReference type="FunFam" id="2.60.40.10:FF:000437">
    <property type="entry name" value="Beat-IIIc, isoform A"/>
    <property type="match status" value="1"/>
</dbReference>
<dbReference type="InterPro" id="IPR013162">
    <property type="entry name" value="CD80_C2-set"/>
</dbReference>
<feature type="domain" description="Ig-like" evidence="3">
    <location>
        <begin position="39"/>
        <end position="126"/>
    </location>
</feature>
<dbReference type="InterPro" id="IPR036179">
    <property type="entry name" value="Ig-like_dom_sf"/>
</dbReference>
<keyword evidence="1" id="KW-1015">Disulfide bond</keyword>
<gene>
    <name evidence="4" type="ORF">DMN91_004760</name>
</gene>
<feature type="signal peptide" evidence="2">
    <location>
        <begin position="1"/>
        <end position="24"/>
    </location>
</feature>
<dbReference type="PANTHER" id="PTHR21261">
    <property type="entry name" value="BEAT PROTEIN"/>
    <property type="match status" value="1"/>
</dbReference>
<dbReference type="PROSITE" id="PS50835">
    <property type="entry name" value="IG_LIKE"/>
    <property type="match status" value="2"/>
</dbReference>